<proteinExistence type="predicted"/>
<name>A0AAD5YPA3_9AGAR</name>
<keyword evidence="1" id="KW-0812">Transmembrane</keyword>
<protein>
    <submittedName>
        <fullName evidence="2">Uncharacterized protein</fullName>
    </submittedName>
</protein>
<feature type="transmembrane region" description="Helical" evidence="1">
    <location>
        <begin position="14"/>
        <end position="35"/>
    </location>
</feature>
<dbReference type="EMBL" id="JANIEX010001241">
    <property type="protein sequence ID" value="KAJ3560086.1"/>
    <property type="molecule type" value="Genomic_DNA"/>
</dbReference>
<comment type="caution">
    <text evidence="2">The sequence shown here is derived from an EMBL/GenBank/DDBJ whole genome shotgun (WGS) entry which is preliminary data.</text>
</comment>
<organism evidence="2 3">
    <name type="scientific">Leucocoprinus birnbaumii</name>
    <dbReference type="NCBI Taxonomy" id="56174"/>
    <lineage>
        <taxon>Eukaryota</taxon>
        <taxon>Fungi</taxon>
        <taxon>Dikarya</taxon>
        <taxon>Basidiomycota</taxon>
        <taxon>Agaricomycotina</taxon>
        <taxon>Agaricomycetes</taxon>
        <taxon>Agaricomycetidae</taxon>
        <taxon>Agaricales</taxon>
        <taxon>Agaricineae</taxon>
        <taxon>Agaricaceae</taxon>
        <taxon>Leucocoprinus</taxon>
    </lineage>
</organism>
<keyword evidence="1" id="KW-1133">Transmembrane helix</keyword>
<evidence type="ECO:0000313" key="2">
    <source>
        <dbReference type="EMBL" id="KAJ3560086.1"/>
    </source>
</evidence>
<accession>A0AAD5YPA3</accession>
<dbReference type="AlphaFoldDB" id="A0AAD5YPA3"/>
<dbReference type="Proteomes" id="UP001213000">
    <property type="component" value="Unassembled WGS sequence"/>
</dbReference>
<keyword evidence="1" id="KW-0472">Membrane</keyword>
<reference evidence="2" key="1">
    <citation type="submission" date="2022-07" db="EMBL/GenBank/DDBJ databases">
        <title>Genome Sequence of Leucocoprinus birnbaumii.</title>
        <authorList>
            <person name="Buettner E."/>
        </authorList>
    </citation>
    <scope>NUCLEOTIDE SEQUENCE</scope>
    <source>
        <strain evidence="2">VT141</strain>
    </source>
</reference>
<sequence>MAKDLERDLVKYEVLSLLLIIHPFLSPPFLLAVLLSMGHKGKNGEPALSERQLYVLKGLANEALAARNDIGDWSSPHATLRDWVKVVAIPRFNTLHDTPASEYEERKNASGNSSLDRVKSVQALVAQKHHSEIHTAAKASHNGTGPFVVHWNNALSTKVAEIPENERDDLQKMVEAEELRRSSPTKATIIAEQDNFKGRVSQCVRDLLGWEHRQFGDAACFLAVTYRDKNNTIQEFRCMISNQPQSLKFYEPFVTHYDQEMGGELAMVSGRAMRSTAFHLLTSSRTVF</sequence>
<evidence type="ECO:0000313" key="3">
    <source>
        <dbReference type="Proteomes" id="UP001213000"/>
    </source>
</evidence>
<gene>
    <name evidence="2" type="ORF">NP233_g11066</name>
</gene>
<keyword evidence="3" id="KW-1185">Reference proteome</keyword>
<evidence type="ECO:0000256" key="1">
    <source>
        <dbReference type="SAM" id="Phobius"/>
    </source>
</evidence>